<dbReference type="InterPro" id="IPR011009">
    <property type="entry name" value="Kinase-like_dom_sf"/>
</dbReference>
<feature type="non-terminal residue" evidence="4">
    <location>
        <position position="110"/>
    </location>
</feature>
<dbReference type="EMBL" id="JNBS01000200">
    <property type="protein sequence ID" value="OQS07659.1"/>
    <property type="molecule type" value="Genomic_DNA"/>
</dbReference>
<accession>A0A1W0ABW0</accession>
<dbReference type="InterPro" id="IPR008271">
    <property type="entry name" value="Ser/Thr_kinase_AS"/>
</dbReference>
<dbReference type="STRING" id="74557.A0A1W0ABW0"/>
<dbReference type="Gene3D" id="1.10.510.10">
    <property type="entry name" value="Transferase(Phosphotransferase) domain 1"/>
    <property type="match status" value="1"/>
</dbReference>
<keyword evidence="5" id="KW-1185">Reference proteome</keyword>
<dbReference type="PROSITE" id="PS50011">
    <property type="entry name" value="PROTEIN_KINASE_DOM"/>
    <property type="match status" value="1"/>
</dbReference>
<evidence type="ECO:0000313" key="4">
    <source>
        <dbReference type="EMBL" id="OQS07659.1"/>
    </source>
</evidence>
<dbReference type="PROSITE" id="PS00108">
    <property type="entry name" value="PROTEIN_KINASE_ST"/>
    <property type="match status" value="1"/>
</dbReference>
<comment type="caution">
    <text evidence="4">The sequence shown here is derived from an EMBL/GenBank/DDBJ whole genome shotgun (WGS) entry which is preliminary data.</text>
</comment>
<proteinExistence type="predicted"/>
<dbReference type="PANTHER" id="PTHR44329:SF298">
    <property type="entry name" value="MIXED LINEAGE KINASE DOMAIN-LIKE PROTEIN"/>
    <property type="match status" value="1"/>
</dbReference>
<keyword evidence="2" id="KW-0067">ATP-binding</keyword>
<dbReference type="OrthoDB" id="77576at2759"/>
<dbReference type="PANTHER" id="PTHR44329">
    <property type="entry name" value="SERINE/THREONINE-PROTEIN KINASE TNNI3K-RELATED"/>
    <property type="match status" value="1"/>
</dbReference>
<dbReference type="InterPro" id="IPR001245">
    <property type="entry name" value="Ser-Thr/Tyr_kinase_cat_dom"/>
</dbReference>
<sequence length="110" mass="12509">MRKCQSPYILRLISVSDLNTKSPKLILEFMDTGDLRSYLNRKKTNLLTVNDFFPLELAWAIANGLTDIHSCGLIHRDLKSQNILLCTKNYIKLADFGLTRDAHNTKTLGV</sequence>
<gene>
    <name evidence="4" type="ORF">THRCLA_20096</name>
</gene>
<dbReference type="SUPFAM" id="SSF56112">
    <property type="entry name" value="Protein kinase-like (PK-like)"/>
    <property type="match status" value="1"/>
</dbReference>
<dbReference type="Proteomes" id="UP000243217">
    <property type="component" value="Unassembled WGS sequence"/>
</dbReference>
<dbReference type="AlphaFoldDB" id="A0A1W0ABW0"/>
<organism evidence="4 5">
    <name type="scientific">Thraustotheca clavata</name>
    <dbReference type="NCBI Taxonomy" id="74557"/>
    <lineage>
        <taxon>Eukaryota</taxon>
        <taxon>Sar</taxon>
        <taxon>Stramenopiles</taxon>
        <taxon>Oomycota</taxon>
        <taxon>Saprolegniomycetes</taxon>
        <taxon>Saprolegniales</taxon>
        <taxon>Achlyaceae</taxon>
        <taxon>Thraustotheca</taxon>
    </lineage>
</organism>
<protein>
    <recommendedName>
        <fullName evidence="3">Protein kinase domain-containing protein</fullName>
    </recommendedName>
</protein>
<reference evidence="4 5" key="1">
    <citation type="journal article" date="2014" name="Genome Biol. Evol.">
        <title>The secreted proteins of Achlya hypogyna and Thraustotheca clavata identify the ancestral oomycete secretome and reveal gene acquisitions by horizontal gene transfer.</title>
        <authorList>
            <person name="Misner I."/>
            <person name="Blouin N."/>
            <person name="Leonard G."/>
            <person name="Richards T.A."/>
            <person name="Lane C.E."/>
        </authorList>
    </citation>
    <scope>NUCLEOTIDE SEQUENCE [LARGE SCALE GENOMIC DNA]</scope>
    <source>
        <strain evidence="4 5">ATCC 34112</strain>
    </source>
</reference>
<evidence type="ECO:0000256" key="1">
    <source>
        <dbReference type="ARBA" id="ARBA00022741"/>
    </source>
</evidence>
<keyword evidence="1" id="KW-0547">Nucleotide-binding</keyword>
<dbReference type="Pfam" id="PF07714">
    <property type="entry name" value="PK_Tyr_Ser-Thr"/>
    <property type="match status" value="1"/>
</dbReference>
<feature type="domain" description="Protein kinase" evidence="3">
    <location>
        <begin position="1"/>
        <end position="110"/>
    </location>
</feature>
<evidence type="ECO:0000259" key="3">
    <source>
        <dbReference type="PROSITE" id="PS50011"/>
    </source>
</evidence>
<dbReference type="InterPro" id="IPR051681">
    <property type="entry name" value="Ser/Thr_Kinases-Pseudokinases"/>
</dbReference>
<evidence type="ECO:0000256" key="2">
    <source>
        <dbReference type="ARBA" id="ARBA00022840"/>
    </source>
</evidence>
<dbReference type="GO" id="GO:0005524">
    <property type="term" value="F:ATP binding"/>
    <property type="evidence" value="ECO:0007669"/>
    <property type="project" value="UniProtKB-KW"/>
</dbReference>
<evidence type="ECO:0000313" key="5">
    <source>
        <dbReference type="Proteomes" id="UP000243217"/>
    </source>
</evidence>
<dbReference type="GO" id="GO:0004674">
    <property type="term" value="F:protein serine/threonine kinase activity"/>
    <property type="evidence" value="ECO:0007669"/>
    <property type="project" value="TreeGrafter"/>
</dbReference>
<dbReference type="InterPro" id="IPR000719">
    <property type="entry name" value="Prot_kinase_dom"/>
</dbReference>
<name>A0A1W0ABW0_9STRA</name>